<name>A0A0E9V2D8_ANGAN</name>
<reference evidence="1" key="2">
    <citation type="journal article" date="2015" name="Fish Shellfish Immunol.">
        <title>Early steps in the European eel (Anguilla anguilla)-Vibrio vulnificus interaction in the gills: Role of the RtxA13 toxin.</title>
        <authorList>
            <person name="Callol A."/>
            <person name="Pajuelo D."/>
            <person name="Ebbesson L."/>
            <person name="Teles M."/>
            <person name="MacKenzie S."/>
            <person name="Amaro C."/>
        </authorList>
    </citation>
    <scope>NUCLEOTIDE SEQUENCE</scope>
</reference>
<sequence length="51" mass="5848">MPISFQETELPLSPCTMKRRQCKPRPLFCLPVARVISLENDSVPHSMYVNS</sequence>
<organism evidence="1">
    <name type="scientific">Anguilla anguilla</name>
    <name type="common">European freshwater eel</name>
    <name type="synonym">Muraena anguilla</name>
    <dbReference type="NCBI Taxonomy" id="7936"/>
    <lineage>
        <taxon>Eukaryota</taxon>
        <taxon>Metazoa</taxon>
        <taxon>Chordata</taxon>
        <taxon>Craniata</taxon>
        <taxon>Vertebrata</taxon>
        <taxon>Euteleostomi</taxon>
        <taxon>Actinopterygii</taxon>
        <taxon>Neopterygii</taxon>
        <taxon>Teleostei</taxon>
        <taxon>Anguilliformes</taxon>
        <taxon>Anguillidae</taxon>
        <taxon>Anguilla</taxon>
    </lineage>
</organism>
<dbReference type="AlphaFoldDB" id="A0A0E9V2D8"/>
<dbReference type="EMBL" id="GBXM01036365">
    <property type="protein sequence ID" value="JAH72212.1"/>
    <property type="molecule type" value="Transcribed_RNA"/>
</dbReference>
<proteinExistence type="predicted"/>
<evidence type="ECO:0000313" key="1">
    <source>
        <dbReference type="EMBL" id="JAH72212.1"/>
    </source>
</evidence>
<accession>A0A0E9V2D8</accession>
<reference evidence="1" key="1">
    <citation type="submission" date="2014-11" db="EMBL/GenBank/DDBJ databases">
        <authorList>
            <person name="Amaro Gonzalez C."/>
        </authorList>
    </citation>
    <scope>NUCLEOTIDE SEQUENCE</scope>
</reference>
<protein>
    <submittedName>
        <fullName evidence="1">Uncharacterized protein</fullName>
    </submittedName>
</protein>